<keyword evidence="1" id="KW-0472">Membrane</keyword>
<evidence type="ECO:0000313" key="2">
    <source>
        <dbReference type="EMBL" id="GGJ35569.1"/>
    </source>
</evidence>
<accession>A0ABQ2CZ95</accession>
<keyword evidence="1" id="KW-1133">Transmembrane helix</keyword>
<comment type="caution">
    <text evidence="2">The sequence shown here is derived from an EMBL/GenBank/DDBJ whole genome shotgun (WGS) entry which is preliminary data.</text>
</comment>
<keyword evidence="3" id="KW-1185">Reference proteome</keyword>
<name>A0ABQ2CZ95_9DEIO</name>
<dbReference type="EMBL" id="BMOD01000007">
    <property type="protein sequence ID" value="GGJ35569.1"/>
    <property type="molecule type" value="Genomic_DNA"/>
</dbReference>
<evidence type="ECO:0000256" key="1">
    <source>
        <dbReference type="SAM" id="Phobius"/>
    </source>
</evidence>
<organism evidence="2 3">
    <name type="scientific">Deinococcus roseus</name>
    <dbReference type="NCBI Taxonomy" id="392414"/>
    <lineage>
        <taxon>Bacteria</taxon>
        <taxon>Thermotogati</taxon>
        <taxon>Deinococcota</taxon>
        <taxon>Deinococci</taxon>
        <taxon>Deinococcales</taxon>
        <taxon>Deinococcaceae</taxon>
        <taxon>Deinococcus</taxon>
    </lineage>
</organism>
<evidence type="ECO:0000313" key="3">
    <source>
        <dbReference type="Proteomes" id="UP000632222"/>
    </source>
</evidence>
<reference evidence="3" key="1">
    <citation type="journal article" date="2019" name="Int. J. Syst. Evol. Microbiol.">
        <title>The Global Catalogue of Microorganisms (GCM) 10K type strain sequencing project: providing services to taxonomists for standard genome sequencing and annotation.</title>
        <authorList>
            <consortium name="The Broad Institute Genomics Platform"/>
            <consortium name="The Broad Institute Genome Sequencing Center for Infectious Disease"/>
            <person name="Wu L."/>
            <person name="Ma J."/>
        </authorList>
    </citation>
    <scope>NUCLEOTIDE SEQUENCE [LARGE SCALE GENOMIC DNA]</scope>
    <source>
        <strain evidence="3">JCM 14370</strain>
    </source>
</reference>
<sequence length="283" mass="32863">MKYPLIRHLMRWYPAGNHHLEELCATIEEHHQHLLKHNRRQAVLFLWQSHLDVLTTSLSCQSEVLMKFESGMHAHRRYYLMLAFALSVSLITSVVDVSPVFVGPMSKFESHVSTREDPPADLQAVAQRIADTLNIKHMDFGVWVEDQGWFRRKTDLSLTLYPTVQPLKIKIPSHVADLQALENLRDQLNTASFKTLDVPLQELLTTSGNRYRSLLVFLDFPIQKVQVDALHKTYEVKAAQWEILEKSNGEWKHWERVNGAVNFTPERVILKKIHMQPMRSSQP</sequence>
<protein>
    <submittedName>
        <fullName evidence="2">Uncharacterized protein</fullName>
    </submittedName>
</protein>
<dbReference type="Proteomes" id="UP000632222">
    <property type="component" value="Unassembled WGS sequence"/>
</dbReference>
<feature type="transmembrane region" description="Helical" evidence="1">
    <location>
        <begin position="78"/>
        <end position="102"/>
    </location>
</feature>
<gene>
    <name evidence="2" type="ORF">GCM10008938_22090</name>
</gene>
<keyword evidence="1" id="KW-0812">Transmembrane</keyword>
<dbReference type="RefSeq" id="WP_189002752.1">
    <property type="nucleotide sequence ID" value="NZ_BMOD01000007.1"/>
</dbReference>
<proteinExistence type="predicted"/>